<gene>
    <name evidence="1" type="primary">CSON000950</name>
</gene>
<name>A0A336KXE5_CULSO</name>
<sequence>MKLSKNKFKCGCNGDSIVRCVTTFEDHNFFYGQAQGRFIPSYQDSRNGFFPSAIDSRTGQGAYQNRQIFVAQNNQQPSTSAFFPFGNYPVVSRLEQKSN</sequence>
<reference evidence="2" key="2">
    <citation type="submission" date="2018-07" db="EMBL/GenBank/DDBJ databases">
        <authorList>
            <person name="Quirk P.G."/>
            <person name="Krulwich T.A."/>
        </authorList>
    </citation>
    <scope>NUCLEOTIDE SEQUENCE</scope>
</reference>
<evidence type="ECO:0000313" key="2">
    <source>
        <dbReference type="EMBL" id="SSX29187.1"/>
    </source>
</evidence>
<dbReference type="EMBL" id="UFQS01001155">
    <property type="protein sequence ID" value="SSX09285.1"/>
    <property type="molecule type" value="Genomic_DNA"/>
</dbReference>
<dbReference type="VEuPathDB" id="VectorBase:CSON000950"/>
<dbReference type="AlphaFoldDB" id="A0A336KXE5"/>
<accession>A0A336KXE5</accession>
<organism evidence="1">
    <name type="scientific">Culicoides sonorensis</name>
    <name type="common">Biting midge</name>
    <dbReference type="NCBI Taxonomy" id="179676"/>
    <lineage>
        <taxon>Eukaryota</taxon>
        <taxon>Metazoa</taxon>
        <taxon>Ecdysozoa</taxon>
        <taxon>Arthropoda</taxon>
        <taxon>Hexapoda</taxon>
        <taxon>Insecta</taxon>
        <taxon>Pterygota</taxon>
        <taxon>Neoptera</taxon>
        <taxon>Endopterygota</taxon>
        <taxon>Diptera</taxon>
        <taxon>Nematocera</taxon>
        <taxon>Chironomoidea</taxon>
        <taxon>Ceratopogonidae</taxon>
        <taxon>Ceratopogoninae</taxon>
        <taxon>Culicoides</taxon>
        <taxon>Monoculicoides</taxon>
    </lineage>
</organism>
<evidence type="ECO:0000313" key="1">
    <source>
        <dbReference type="EMBL" id="SSX09285.1"/>
    </source>
</evidence>
<reference evidence="1" key="1">
    <citation type="submission" date="2018-04" db="EMBL/GenBank/DDBJ databases">
        <authorList>
            <person name="Go L.Y."/>
            <person name="Mitchell J.A."/>
        </authorList>
    </citation>
    <scope>NUCLEOTIDE SEQUENCE</scope>
    <source>
        <tissue evidence="1">Whole organism</tissue>
    </source>
</reference>
<proteinExistence type="predicted"/>
<protein>
    <submittedName>
        <fullName evidence="1">CSON000950 protein</fullName>
    </submittedName>
</protein>
<dbReference type="EMBL" id="UFQT01001155">
    <property type="protein sequence ID" value="SSX29187.1"/>
    <property type="molecule type" value="Genomic_DNA"/>
</dbReference>